<dbReference type="Gene3D" id="2.60.120.650">
    <property type="entry name" value="Cupin"/>
    <property type="match status" value="1"/>
</dbReference>
<reference evidence="2 4" key="1">
    <citation type="submission" date="2024-02" db="EMBL/GenBank/DDBJ databases">
        <authorList>
            <person name="Chen Y."/>
            <person name="Shah S."/>
            <person name="Dougan E. K."/>
            <person name="Thang M."/>
            <person name="Chan C."/>
        </authorList>
    </citation>
    <scope>NUCLEOTIDE SEQUENCE [LARGE SCALE GENOMIC DNA]</scope>
</reference>
<dbReference type="InterPro" id="IPR003347">
    <property type="entry name" value="JmjC_dom"/>
</dbReference>
<name>A0ABP0JNI7_9DINO</name>
<dbReference type="InterPro" id="IPR050910">
    <property type="entry name" value="JMJD6_ArgDemeth/LysHydrox"/>
</dbReference>
<comment type="caution">
    <text evidence="2">The sequence shown here is derived from an EMBL/GenBank/DDBJ whole genome shotgun (WGS) entry which is preliminary data.</text>
</comment>
<dbReference type="PROSITE" id="PS51184">
    <property type="entry name" value="JMJC"/>
    <property type="match status" value="1"/>
</dbReference>
<dbReference type="SMART" id="SM00558">
    <property type="entry name" value="JmjC"/>
    <property type="match status" value="1"/>
</dbReference>
<dbReference type="EMBL" id="CAXAMN010006003">
    <property type="protein sequence ID" value="CAK9016141.1"/>
    <property type="molecule type" value="Genomic_DNA"/>
</dbReference>
<proteinExistence type="predicted"/>
<sequence>MCRIQAISQVEDVPKYDDGETVLVLRDTFPKICRDRSYLHAFLEQCGDVELCYQRNCQGVVTKSKASLHKVQKQLLFSCHDDSILVMDENILSSGTEALLEDAPSYLKDDWFRHFPQMLRPSPLCLILGGVGARSDLHADPLSWTGWNCLLEGSKTWRFYCHEPADSPAFSATRRPFGIKSGPHELCSIGTGMASHEDTWALGCQLKASEPLEYVQRPGETLIFPGHWWHQTYHLTATVGFAGQLLNQRNLRRVMEHVTDWCGMTMDKGLWELPHEEVIAHVLAEAIDSM</sequence>
<feature type="domain" description="JmjC" evidence="1">
    <location>
        <begin position="92"/>
        <end position="262"/>
    </location>
</feature>
<dbReference type="EMBL" id="CAXAMN010005980">
    <property type="protein sequence ID" value="CAK9016003.1"/>
    <property type="molecule type" value="Genomic_DNA"/>
</dbReference>
<evidence type="ECO:0000313" key="4">
    <source>
        <dbReference type="Proteomes" id="UP001642484"/>
    </source>
</evidence>
<dbReference type="Proteomes" id="UP001642484">
    <property type="component" value="Unassembled WGS sequence"/>
</dbReference>
<protein>
    <recommendedName>
        <fullName evidence="1">JmjC domain-containing protein</fullName>
    </recommendedName>
</protein>
<evidence type="ECO:0000313" key="3">
    <source>
        <dbReference type="EMBL" id="CAK9016141.1"/>
    </source>
</evidence>
<accession>A0ABP0JNI7</accession>
<gene>
    <name evidence="2" type="ORF">CCMP2556_LOCUS12320</name>
    <name evidence="3" type="ORF">CCMP2556_LOCUS12382</name>
</gene>
<dbReference type="SUPFAM" id="SSF51197">
    <property type="entry name" value="Clavaminate synthase-like"/>
    <property type="match status" value="1"/>
</dbReference>
<evidence type="ECO:0000259" key="1">
    <source>
        <dbReference type="PROSITE" id="PS51184"/>
    </source>
</evidence>
<dbReference type="PANTHER" id="PTHR12480">
    <property type="entry name" value="ARGININE DEMETHYLASE AND LYSYL-HYDROXYLASE JMJD"/>
    <property type="match status" value="1"/>
</dbReference>
<evidence type="ECO:0000313" key="2">
    <source>
        <dbReference type="EMBL" id="CAK9016003.1"/>
    </source>
</evidence>
<organism evidence="2 4">
    <name type="scientific">Durusdinium trenchii</name>
    <dbReference type="NCBI Taxonomy" id="1381693"/>
    <lineage>
        <taxon>Eukaryota</taxon>
        <taxon>Sar</taxon>
        <taxon>Alveolata</taxon>
        <taxon>Dinophyceae</taxon>
        <taxon>Suessiales</taxon>
        <taxon>Symbiodiniaceae</taxon>
        <taxon>Durusdinium</taxon>
    </lineage>
</organism>
<keyword evidence="4" id="KW-1185">Reference proteome</keyword>